<evidence type="ECO:0000313" key="3">
    <source>
        <dbReference type="EMBL" id="KAF2238174.1"/>
    </source>
</evidence>
<accession>A0A6A6HJ55</accession>
<reference evidence="3" key="1">
    <citation type="journal article" date="2020" name="Stud. Mycol.">
        <title>101 Dothideomycetes genomes: a test case for predicting lifestyles and emergence of pathogens.</title>
        <authorList>
            <person name="Haridas S."/>
            <person name="Albert R."/>
            <person name="Binder M."/>
            <person name="Bloem J."/>
            <person name="Labutti K."/>
            <person name="Salamov A."/>
            <person name="Andreopoulos B."/>
            <person name="Baker S."/>
            <person name="Barry K."/>
            <person name="Bills G."/>
            <person name="Bluhm B."/>
            <person name="Cannon C."/>
            <person name="Castanera R."/>
            <person name="Culley D."/>
            <person name="Daum C."/>
            <person name="Ezra D."/>
            <person name="Gonzalez J."/>
            <person name="Henrissat B."/>
            <person name="Kuo A."/>
            <person name="Liang C."/>
            <person name="Lipzen A."/>
            <person name="Lutzoni F."/>
            <person name="Magnuson J."/>
            <person name="Mondo S."/>
            <person name="Nolan M."/>
            <person name="Ohm R."/>
            <person name="Pangilinan J."/>
            <person name="Park H.-J."/>
            <person name="Ramirez L."/>
            <person name="Alfaro M."/>
            <person name="Sun H."/>
            <person name="Tritt A."/>
            <person name="Yoshinaga Y."/>
            <person name="Zwiers L.-H."/>
            <person name="Turgeon B."/>
            <person name="Goodwin S."/>
            <person name="Spatafora J."/>
            <person name="Crous P."/>
            <person name="Grigoriev I."/>
        </authorList>
    </citation>
    <scope>NUCLEOTIDE SEQUENCE</scope>
    <source>
        <strain evidence="3">Tuck. ex Michener</strain>
    </source>
</reference>
<sequence length="437" mass="47610">MKHRKLQSWIGIPIRRKHHKPAHRKNSPKIHLQGIHSCISLPNLHLHRSRRDSLKRECCKGENRTPEIENKGYRDRALGVSICRQIFEIQKSHIFTSSSLFLLPPSSFLHPFVRAPGAPIHDPGFHQRQPSEPRAITARFLNATPSSPHGISKYVLFCHGNRLFPLSPFLPIPSSSSAHPLDAPSSLDFPTTGAGAPPSGGPLLLRKSAKSSVWKASRRAADPASFATPGLGFGRFDANTSPDSPSALAGGRELEGEEKSRRAPPPERPEGFGNCGRAVLALETEAGRLLTWSGVCMERGFIMGGCCCCGLPFGARCVVVLRMPSRGRAPFWRKPEVAGLDDGEPGFALEFEDAFAAFGSAFFSVPLSLFLPVFAWSFLLLLLGDWAPLRIGLGELREGGSTLLRKSIRLSSWRFGFPPGGNDVKRSSSSSSSKSIA</sequence>
<feature type="compositionally biased region" description="Basic and acidic residues" evidence="1">
    <location>
        <begin position="252"/>
        <end position="270"/>
    </location>
</feature>
<organism evidence="3 4">
    <name type="scientific">Viridothelium virens</name>
    <name type="common">Speckled blister lichen</name>
    <name type="synonym">Trypethelium virens</name>
    <dbReference type="NCBI Taxonomy" id="1048519"/>
    <lineage>
        <taxon>Eukaryota</taxon>
        <taxon>Fungi</taxon>
        <taxon>Dikarya</taxon>
        <taxon>Ascomycota</taxon>
        <taxon>Pezizomycotina</taxon>
        <taxon>Dothideomycetes</taxon>
        <taxon>Dothideomycetes incertae sedis</taxon>
        <taxon>Trypetheliales</taxon>
        <taxon>Trypetheliaceae</taxon>
        <taxon>Viridothelium</taxon>
    </lineage>
</organism>
<evidence type="ECO:0000313" key="4">
    <source>
        <dbReference type="Proteomes" id="UP000800092"/>
    </source>
</evidence>
<name>A0A6A6HJ55_VIRVR</name>
<dbReference type="AlphaFoldDB" id="A0A6A6HJ55"/>
<feature type="region of interest" description="Disordered" evidence="1">
    <location>
        <begin position="235"/>
        <end position="271"/>
    </location>
</feature>
<dbReference type="EMBL" id="ML991777">
    <property type="protein sequence ID" value="KAF2238174.1"/>
    <property type="molecule type" value="Genomic_DNA"/>
</dbReference>
<keyword evidence="2" id="KW-0812">Transmembrane</keyword>
<keyword evidence="2" id="KW-1133">Transmembrane helix</keyword>
<evidence type="ECO:0000256" key="1">
    <source>
        <dbReference type="SAM" id="MobiDB-lite"/>
    </source>
</evidence>
<feature type="region of interest" description="Disordered" evidence="1">
    <location>
        <begin position="175"/>
        <end position="204"/>
    </location>
</feature>
<evidence type="ECO:0000256" key="2">
    <source>
        <dbReference type="SAM" id="Phobius"/>
    </source>
</evidence>
<keyword evidence="2" id="KW-0472">Membrane</keyword>
<gene>
    <name evidence="3" type="ORF">EV356DRAFT_339113</name>
</gene>
<keyword evidence="4" id="KW-1185">Reference proteome</keyword>
<proteinExistence type="predicted"/>
<feature type="transmembrane region" description="Helical" evidence="2">
    <location>
        <begin position="361"/>
        <end position="383"/>
    </location>
</feature>
<dbReference type="Proteomes" id="UP000800092">
    <property type="component" value="Unassembled WGS sequence"/>
</dbReference>
<protein>
    <submittedName>
        <fullName evidence="3">Uncharacterized protein</fullName>
    </submittedName>
</protein>